<dbReference type="RefSeq" id="YP_009297142.1">
    <property type="nucleotide sequence ID" value="NC_031175.1"/>
</dbReference>
<reference evidence="1" key="1">
    <citation type="journal article" date="2016" name="BMC Biol.">
        <title>Parallel evolution of highly conserved plastid genome architecture in red seaweeds and seed plants.</title>
        <authorList>
            <person name="Lee J."/>
            <person name="Cho C.H."/>
            <person name="Park S.I."/>
            <person name="Choi J.W."/>
            <person name="Song H.S."/>
            <person name="West J.A."/>
            <person name="Bhattacharya D."/>
            <person name="Yoon H.S."/>
        </authorList>
    </citation>
    <scope>NUCLEOTIDE SEQUENCE</scope>
</reference>
<evidence type="ECO:0008006" key="2">
    <source>
        <dbReference type="Google" id="ProtNLM"/>
    </source>
</evidence>
<sequence length="85" mass="9980">MNLVKRNIPSHEYIVLKHKDEIIIDHKINRYYTIISGVVKVKKINIENNCLDIMLIKFSDTIKLKSNNYHCYSFQALTSSKILGR</sequence>
<protein>
    <recommendedName>
        <fullName evidence="2">Global nitrogen transcriptional regulator</fullName>
    </recommendedName>
</protein>
<organism evidence="1">
    <name type="scientific">Porphyridium sordidum</name>
    <name type="common">Red alga</name>
    <dbReference type="NCBI Taxonomy" id="28024"/>
    <lineage>
        <taxon>Eukaryota</taxon>
        <taxon>Rhodophyta</taxon>
        <taxon>Bangiophyceae</taxon>
        <taxon>Porphyridiales</taxon>
        <taxon>Porphyridiaceae</taxon>
        <taxon>Porphyridium</taxon>
    </lineage>
</organism>
<dbReference type="GeneID" id="29073622"/>
<dbReference type="InterPro" id="IPR018490">
    <property type="entry name" value="cNMP-bd_dom_sf"/>
</dbReference>
<gene>
    <name evidence="1" type="primary">orf93</name>
    <name evidence="1" type="ORF">Psor_010</name>
</gene>
<keyword evidence="1" id="KW-0934">Plastid</keyword>
<evidence type="ECO:0000313" key="1">
    <source>
        <dbReference type="EMBL" id="AOM66485.1"/>
    </source>
</evidence>
<dbReference type="EMBL" id="KX284720">
    <property type="protein sequence ID" value="AOM66485.1"/>
    <property type="molecule type" value="Genomic_DNA"/>
</dbReference>
<proteinExistence type="predicted"/>
<name>A0A1C9CDN9_PORSO</name>
<dbReference type="AlphaFoldDB" id="A0A1C9CDN9"/>
<accession>A0A1C9CDN9</accession>
<geneLocation type="plastid" evidence="1"/>
<dbReference type="SUPFAM" id="SSF51206">
    <property type="entry name" value="cAMP-binding domain-like"/>
    <property type="match status" value="1"/>
</dbReference>